<sequence>MERNRQKEHGTSCYVVTFIRDVRREFGGGVTKRGGEVAGVPAAEWSTTTSDEITQTFVQAHEITQTIRALMRKMSTATSVPIEPAEQTRHLDACLGQQGVLGWRCSWWYALFLLTNKPQLLNTNTHSWGLRRRRLKRCGIEA</sequence>
<evidence type="ECO:0000256" key="3">
    <source>
        <dbReference type="ARBA" id="ARBA00022741"/>
    </source>
</evidence>
<dbReference type="GO" id="GO:0006696">
    <property type="term" value="P:ergosterol biosynthetic process"/>
    <property type="evidence" value="ECO:0007669"/>
    <property type="project" value="TreeGrafter"/>
</dbReference>
<keyword evidence="4 6" id="KW-0418">Kinase</keyword>
<evidence type="ECO:0000256" key="5">
    <source>
        <dbReference type="ARBA" id="ARBA00022840"/>
    </source>
</evidence>
<dbReference type="InterPro" id="IPR035102">
    <property type="entry name" value="Phosphomevalonate_kinase"/>
</dbReference>
<dbReference type="AlphaFoldDB" id="A0AAW0D7K1"/>
<dbReference type="PANTHER" id="PTHR31814:SF2">
    <property type="entry name" value="PHOSPHOMEVALONATE KINASE"/>
    <property type="match status" value="1"/>
</dbReference>
<keyword evidence="2 6" id="KW-0808">Transferase</keyword>
<evidence type="ECO:0000313" key="6">
    <source>
        <dbReference type="EMBL" id="KAK7047570.1"/>
    </source>
</evidence>
<accession>A0AAW0D7K1</accession>
<name>A0AAW0D7K1_9AGAR</name>
<dbReference type="EC" id="2.7.4.2" evidence="6"/>
<dbReference type="Proteomes" id="UP001383192">
    <property type="component" value="Unassembled WGS sequence"/>
</dbReference>
<keyword evidence="5" id="KW-0067">ATP-binding</keyword>
<organism evidence="6 7">
    <name type="scientific">Paramarasmius palmivorus</name>
    <dbReference type="NCBI Taxonomy" id="297713"/>
    <lineage>
        <taxon>Eukaryota</taxon>
        <taxon>Fungi</taxon>
        <taxon>Dikarya</taxon>
        <taxon>Basidiomycota</taxon>
        <taxon>Agaricomycotina</taxon>
        <taxon>Agaricomycetes</taxon>
        <taxon>Agaricomycetidae</taxon>
        <taxon>Agaricales</taxon>
        <taxon>Marasmiineae</taxon>
        <taxon>Marasmiaceae</taxon>
        <taxon>Paramarasmius</taxon>
    </lineage>
</organism>
<protein>
    <submittedName>
        <fullName evidence="6">Phosphomevalonate kinase</fullName>
        <ecNumber evidence="6">2.7.4.2</ecNumber>
    </submittedName>
</protein>
<evidence type="ECO:0000256" key="1">
    <source>
        <dbReference type="ARBA" id="ARBA00005092"/>
    </source>
</evidence>
<proteinExistence type="predicted"/>
<dbReference type="PANTHER" id="PTHR31814">
    <property type="match status" value="1"/>
</dbReference>
<dbReference type="EMBL" id="JAYKXP010000019">
    <property type="protein sequence ID" value="KAK7047570.1"/>
    <property type="molecule type" value="Genomic_DNA"/>
</dbReference>
<evidence type="ECO:0000313" key="7">
    <source>
        <dbReference type="Proteomes" id="UP001383192"/>
    </source>
</evidence>
<keyword evidence="3" id="KW-0547">Nucleotide-binding</keyword>
<gene>
    <name evidence="6" type="primary">ERG8_5</name>
    <name evidence="6" type="ORF">VNI00_006338</name>
</gene>
<dbReference type="GO" id="GO:0010142">
    <property type="term" value="P:farnesyl diphosphate biosynthetic process, mevalonate pathway"/>
    <property type="evidence" value="ECO:0007669"/>
    <property type="project" value="TreeGrafter"/>
</dbReference>
<evidence type="ECO:0000256" key="4">
    <source>
        <dbReference type="ARBA" id="ARBA00022777"/>
    </source>
</evidence>
<reference evidence="6 7" key="1">
    <citation type="submission" date="2024-01" db="EMBL/GenBank/DDBJ databases">
        <title>A draft genome for a cacao thread blight-causing isolate of Paramarasmius palmivorus.</title>
        <authorList>
            <person name="Baruah I.K."/>
            <person name="Bukari Y."/>
            <person name="Amoako-Attah I."/>
            <person name="Meinhardt L.W."/>
            <person name="Bailey B.A."/>
            <person name="Cohen S.P."/>
        </authorList>
    </citation>
    <scope>NUCLEOTIDE SEQUENCE [LARGE SCALE GENOMIC DNA]</scope>
    <source>
        <strain evidence="6 7">GH-12</strain>
    </source>
</reference>
<keyword evidence="7" id="KW-1185">Reference proteome</keyword>
<dbReference type="GO" id="GO:0004631">
    <property type="term" value="F:phosphomevalonate kinase activity"/>
    <property type="evidence" value="ECO:0007669"/>
    <property type="project" value="UniProtKB-EC"/>
</dbReference>
<dbReference type="GO" id="GO:0005524">
    <property type="term" value="F:ATP binding"/>
    <property type="evidence" value="ECO:0007669"/>
    <property type="project" value="UniProtKB-KW"/>
</dbReference>
<evidence type="ECO:0000256" key="2">
    <source>
        <dbReference type="ARBA" id="ARBA00022679"/>
    </source>
</evidence>
<comment type="pathway">
    <text evidence="1">Isoprenoid biosynthesis; isopentenyl diphosphate biosynthesis via mevalonate pathway.</text>
</comment>
<dbReference type="GO" id="GO:0019287">
    <property type="term" value="P:isopentenyl diphosphate biosynthetic process, mevalonate pathway"/>
    <property type="evidence" value="ECO:0007669"/>
    <property type="project" value="TreeGrafter"/>
</dbReference>
<dbReference type="GO" id="GO:0005777">
    <property type="term" value="C:peroxisome"/>
    <property type="evidence" value="ECO:0007669"/>
    <property type="project" value="TreeGrafter"/>
</dbReference>
<comment type="caution">
    <text evidence="6">The sequence shown here is derived from an EMBL/GenBank/DDBJ whole genome shotgun (WGS) entry which is preliminary data.</text>
</comment>